<dbReference type="NCBIfam" id="TIGR01003">
    <property type="entry name" value="PTS_HPr_family"/>
    <property type="match status" value="1"/>
</dbReference>
<dbReference type="InterPro" id="IPR001020">
    <property type="entry name" value="PTS_HPr_His_P_site"/>
</dbReference>
<accession>A0A5K7ZM73</accession>
<protein>
    <submittedName>
        <fullName evidence="6">Phosphocarrier protein HPr</fullName>
    </submittedName>
</protein>
<dbReference type="PRINTS" id="PR00107">
    <property type="entry name" value="PHOSPHOCPHPR"/>
</dbReference>
<feature type="domain" description="HPr" evidence="5">
    <location>
        <begin position="4"/>
        <end position="91"/>
    </location>
</feature>
<dbReference type="GO" id="GO:0005737">
    <property type="term" value="C:cytoplasm"/>
    <property type="evidence" value="ECO:0007669"/>
    <property type="project" value="UniProtKB-SubCell"/>
</dbReference>
<evidence type="ECO:0000256" key="1">
    <source>
        <dbReference type="ARBA" id="ARBA00004496"/>
    </source>
</evidence>
<evidence type="ECO:0000313" key="7">
    <source>
        <dbReference type="Proteomes" id="UP000427769"/>
    </source>
</evidence>
<comment type="similarity">
    <text evidence="2">Belongs to the HPr family.</text>
</comment>
<reference evidence="6 7" key="1">
    <citation type="submission" date="2019-11" db="EMBL/GenBank/DDBJ databases">
        <title>Comparative genomics of hydrocarbon-degrading Desulfosarcina strains.</title>
        <authorList>
            <person name="Watanabe M."/>
            <person name="Kojima H."/>
            <person name="Fukui M."/>
        </authorList>
    </citation>
    <scope>NUCLEOTIDE SEQUENCE [LARGE SCALE GENOMIC DNA]</scope>
    <source>
        <strain evidence="6 7">PP31</strain>
    </source>
</reference>
<dbReference type="EMBL" id="AP021875">
    <property type="protein sequence ID" value="BBO77167.1"/>
    <property type="molecule type" value="Genomic_DNA"/>
</dbReference>
<dbReference type="Gene3D" id="3.30.1340.10">
    <property type="entry name" value="HPr-like"/>
    <property type="match status" value="1"/>
</dbReference>
<gene>
    <name evidence="6" type="primary">ptsH</name>
    <name evidence="6" type="ORF">DSCW_45840</name>
</gene>
<sequence>MDDIKSRTLIIVNDLGLHARSAAKLAKLAEGAGKGVWIQKNGETADATSMLDIMTLACPKGTEITVRIEDEADMDTLDRIAALIRSGFGEDS</sequence>
<keyword evidence="7" id="KW-1185">Reference proteome</keyword>
<dbReference type="PANTHER" id="PTHR33705">
    <property type="entry name" value="PHOSPHOCARRIER PROTEIN HPR"/>
    <property type="match status" value="1"/>
</dbReference>
<evidence type="ECO:0000256" key="3">
    <source>
        <dbReference type="ARBA" id="ARBA00022490"/>
    </source>
</evidence>
<proteinExistence type="inferred from homology"/>
<dbReference type="InterPro" id="IPR050399">
    <property type="entry name" value="HPr"/>
</dbReference>
<dbReference type="Pfam" id="PF00381">
    <property type="entry name" value="PTS-HPr"/>
    <property type="match status" value="1"/>
</dbReference>
<comment type="subcellular location">
    <subcellularLocation>
        <location evidence="1">Cytoplasm</location>
    </subcellularLocation>
</comment>
<dbReference type="GO" id="GO:0009401">
    <property type="term" value="P:phosphoenolpyruvate-dependent sugar phosphotransferase system"/>
    <property type="evidence" value="ECO:0007669"/>
    <property type="project" value="UniProtKB-KW"/>
</dbReference>
<dbReference type="SUPFAM" id="SSF55594">
    <property type="entry name" value="HPr-like"/>
    <property type="match status" value="1"/>
</dbReference>
<dbReference type="KEGG" id="dwd:DSCW_45840"/>
<dbReference type="Proteomes" id="UP000427769">
    <property type="component" value="Chromosome"/>
</dbReference>
<organism evidence="6 7">
    <name type="scientific">Desulfosarcina widdelii</name>
    <dbReference type="NCBI Taxonomy" id="947919"/>
    <lineage>
        <taxon>Bacteria</taxon>
        <taxon>Pseudomonadati</taxon>
        <taxon>Thermodesulfobacteriota</taxon>
        <taxon>Desulfobacteria</taxon>
        <taxon>Desulfobacterales</taxon>
        <taxon>Desulfosarcinaceae</taxon>
        <taxon>Desulfosarcina</taxon>
    </lineage>
</organism>
<dbReference type="PROSITE" id="PS51350">
    <property type="entry name" value="PTS_HPR_DOM"/>
    <property type="match status" value="1"/>
</dbReference>
<keyword evidence="4" id="KW-0598">Phosphotransferase system</keyword>
<dbReference type="OrthoDB" id="9798965at2"/>
<evidence type="ECO:0000256" key="4">
    <source>
        <dbReference type="ARBA" id="ARBA00022683"/>
    </source>
</evidence>
<dbReference type="RefSeq" id="WP_155305935.1">
    <property type="nucleotide sequence ID" value="NZ_AP021875.1"/>
</dbReference>
<dbReference type="InterPro" id="IPR035895">
    <property type="entry name" value="HPr-like_sf"/>
</dbReference>
<keyword evidence="3" id="KW-0963">Cytoplasm</keyword>
<dbReference type="InterPro" id="IPR000032">
    <property type="entry name" value="HPr-like"/>
</dbReference>
<dbReference type="AlphaFoldDB" id="A0A5K7ZM73"/>
<evidence type="ECO:0000259" key="5">
    <source>
        <dbReference type="PROSITE" id="PS51350"/>
    </source>
</evidence>
<dbReference type="PROSITE" id="PS00369">
    <property type="entry name" value="PTS_HPR_HIS"/>
    <property type="match status" value="1"/>
</dbReference>
<dbReference type="PANTHER" id="PTHR33705:SF2">
    <property type="entry name" value="PHOSPHOCARRIER PROTEIN NPR"/>
    <property type="match status" value="1"/>
</dbReference>
<evidence type="ECO:0000256" key="2">
    <source>
        <dbReference type="ARBA" id="ARBA00010736"/>
    </source>
</evidence>
<name>A0A5K7ZM73_9BACT</name>
<evidence type="ECO:0000313" key="6">
    <source>
        <dbReference type="EMBL" id="BBO77167.1"/>
    </source>
</evidence>